<dbReference type="GO" id="GO:0005384">
    <property type="term" value="F:manganese ion transmembrane transporter activity"/>
    <property type="evidence" value="ECO:0007669"/>
    <property type="project" value="TreeGrafter"/>
</dbReference>
<evidence type="ECO:0000256" key="7">
    <source>
        <dbReference type="SAM" id="Phobius"/>
    </source>
</evidence>
<keyword evidence="6 7" id="KW-0472">Membrane</keyword>
<dbReference type="EMBL" id="JACIDX010000015">
    <property type="protein sequence ID" value="MBB3956657.1"/>
    <property type="molecule type" value="Genomic_DNA"/>
</dbReference>
<dbReference type="Proteomes" id="UP000548867">
    <property type="component" value="Unassembled WGS sequence"/>
</dbReference>
<feature type="transmembrane region" description="Helical" evidence="7">
    <location>
        <begin position="80"/>
        <end position="98"/>
    </location>
</feature>
<gene>
    <name evidence="8" type="ORF">GGR38_003623</name>
</gene>
<dbReference type="GO" id="GO:0015293">
    <property type="term" value="F:symporter activity"/>
    <property type="evidence" value="ECO:0007669"/>
    <property type="project" value="UniProtKB-KW"/>
</dbReference>
<evidence type="ECO:0000256" key="4">
    <source>
        <dbReference type="ARBA" id="ARBA00022847"/>
    </source>
</evidence>
<keyword evidence="2" id="KW-0813">Transport</keyword>
<keyword evidence="4" id="KW-0769">Symport</keyword>
<name>A0A7W6CIV2_9SPHN</name>
<feature type="transmembrane region" description="Helical" evidence="7">
    <location>
        <begin position="142"/>
        <end position="160"/>
    </location>
</feature>
<feature type="transmembrane region" description="Helical" evidence="7">
    <location>
        <begin position="391"/>
        <end position="413"/>
    </location>
</feature>
<dbReference type="PANTHER" id="PTHR11706:SF33">
    <property type="entry name" value="NATURAL RESISTANCE-ASSOCIATED MACROPHAGE PROTEIN 2"/>
    <property type="match status" value="1"/>
</dbReference>
<evidence type="ECO:0000313" key="9">
    <source>
        <dbReference type="Proteomes" id="UP000548867"/>
    </source>
</evidence>
<feature type="transmembrane region" description="Helical" evidence="7">
    <location>
        <begin position="118"/>
        <end position="135"/>
    </location>
</feature>
<evidence type="ECO:0000256" key="6">
    <source>
        <dbReference type="ARBA" id="ARBA00023136"/>
    </source>
</evidence>
<dbReference type="RefSeq" id="WP_183627520.1">
    <property type="nucleotide sequence ID" value="NZ_JACIDX010000015.1"/>
</dbReference>
<feature type="transmembrane region" description="Helical" evidence="7">
    <location>
        <begin position="330"/>
        <end position="350"/>
    </location>
</feature>
<sequence length="416" mass="43977">MSKTKLTDRLGPGLITGAADDDPSGIATYAIAGAQFGTSLLWTMLFTYPLMVSVQLVCARVGRVTGHGLSHSLGAVLPRWGMAAILLLLFCANTINIGADLSAMGEAAAMIAGQGRHAFTIGFAVLSLVLQLFVPYDRYARLLKWMTLTLLAYVALLFIVRVDWGAALHNLLVPRISGPGALTAIVAIMGTTISPYLFFWQASQEVEEIRQVEERKPLRRARNQAADAFARIRIDTWSGMAVSNLIALAIMLGTAVPLHNAGKTQINSAADAARALQPVAGDLAFAVFALGIVGTGLLAIPVLAGASAYAICEATGRKASLQDTPQHARAFYLIIALGMVLGMAMDWLGLNAMKALFWSAVINGIVAVPVLAALMHIVSRPAIMGSFVAPRLLRIAGWVTTGTMALAVLAMPFSPG</sequence>
<proteinExistence type="predicted"/>
<comment type="caution">
    <text evidence="8">The sequence shown here is derived from an EMBL/GenBank/DDBJ whole genome shotgun (WGS) entry which is preliminary data.</text>
</comment>
<evidence type="ECO:0000256" key="2">
    <source>
        <dbReference type="ARBA" id="ARBA00022448"/>
    </source>
</evidence>
<keyword evidence="5 7" id="KW-1133">Transmembrane helix</keyword>
<dbReference type="InterPro" id="IPR001046">
    <property type="entry name" value="NRAMP_fam"/>
</dbReference>
<feature type="transmembrane region" description="Helical" evidence="7">
    <location>
        <begin position="40"/>
        <end position="59"/>
    </location>
</feature>
<feature type="transmembrane region" description="Helical" evidence="7">
    <location>
        <begin position="356"/>
        <end position="379"/>
    </location>
</feature>
<keyword evidence="3 7" id="KW-0812">Transmembrane</keyword>
<organism evidence="8 9">
    <name type="scientific">Novosphingobium sediminicola</name>
    <dbReference type="NCBI Taxonomy" id="563162"/>
    <lineage>
        <taxon>Bacteria</taxon>
        <taxon>Pseudomonadati</taxon>
        <taxon>Pseudomonadota</taxon>
        <taxon>Alphaproteobacteria</taxon>
        <taxon>Sphingomonadales</taxon>
        <taxon>Sphingomonadaceae</taxon>
        <taxon>Novosphingobium</taxon>
    </lineage>
</organism>
<feature type="transmembrane region" description="Helical" evidence="7">
    <location>
        <begin position="180"/>
        <end position="200"/>
    </location>
</feature>
<dbReference type="PANTHER" id="PTHR11706">
    <property type="entry name" value="SOLUTE CARRIER PROTEIN FAMILY 11 MEMBER"/>
    <property type="match status" value="1"/>
</dbReference>
<evidence type="ECO:0000256" key="5">
    <source>
        <dbReference type="ARBA" id="ARBA00022989"/>
    </source>
</evidence>
<dbReference type="GO" id="GO:0034755">
    <property type="term" value="P:iron ion transmembrane transport"/>
    <property type="evidence" value="ECO:0007669"/>
    <property type="project" value="TreeGrafter"/>
</dbReference>
<evidence type="ECO:0000313" key="8">
    <source>
        <dbReference type="EMBL" id="MBB3956657.1"/>
    </source>
</evidence>
<dbReference type="GO" id="GO:0015086">
    <property type="term" value="F:cadmium ion transmembrane transporter activity"/>
    <property type="evidence" value="ECO:0007669"/>
    <property type="project" value="TreeGrafter"/>
</dbReference>
<evidence type="ECO:0000256" key="3">
    <source>
        <dbReference type="ARBA" id="ARBA00022692"/>
    </source>
</evidence>
<dbReference type="AlphaFoldDB" id="A0A7W6CIV2"/>
<dbReference type="Pfam" id="PF01566">
    <property type="entry name" value="Nramp"/>
    <property type="match status" value="1"/>
</dbReference>
<feature type="transmembrane region" description="Helical" evidence="7">
    <location>
        <begin position="283"/>
        <end position="309"/>
    </location>
</feature>
<keyword evidence="9" id="KW-1185">Reference proteome</keyword>
<dbReference type="GO" id="GO:0005886">
    <property type="term" value="C:plasma membrane"/>
    <property type="evidence" value="ECO:0007669"/>
    <property type="project" value="TreeGrafter"/>
</dbReference>
<reference evidence="8 9" key="1">
    <citation type="submission" date="2020-08" db="EMBL/GenBank/DDBJ databases">
        <title>Genomic Encyclopedia of Type Strains, Phase IV (KMG-IV): sequencing the most valuable type-strain genomes for metagenomic binning, comparative biology and taxonomic classification.</title>
        <authorList>
            <person name="Goeker M."/>
        </authorList>
    </citation>
    <scope>NUCLEOTIDE SEQUENCE [LARGE SCALE GENOMIC DNA]</scope>
    <source>
        <strain evidence="8 9">DSM 27057</strain>
    </source>
</reference>
<evidence type="ECO:0000256" key="1">
    <source>
        <dbReference type="ARBA" id="ARBA00004141"/>
    </source>
</evidence>
<accession>A0A7W6CIV2</accession>
<protein>
    <submittedName>
        <fullName evidence="8">NRAMP (Natural resistance-associated macrophage protein)-like metal ion transporter</fullName>
    </submittedName>
</protein>
<comment type="subcellular location">
    <subcellularLocation>
        <location evidence="1">Membrane</location>
        <topology evidence="1">Multi-pass membrane protein</topology>
    </subcellularLocation>
</comment>
<feature type="transmembrane region" description="Helical" evidence="7">
    <location>
        <begin position="241"/>
        <end position="258"/>
    </location>
</feature>